<evidence type="ECO:0000256" key="5">
    <source>
        <dbReference type="SAM" id="Phobius"/>
    </source>
</evidence>
<dbReference type="EMBL" id="JAHHUM010000595">
    <property type="protein sequence ID" value="KAK5618905.1"/>
    <property type="molecule type" value="Genomic_DNA"/>
</dbReference>
<dbReference type="AlphaFoldDB" id="A0AAV9SC59"/>
<dbReference type="Proteomes" id="UP001311232">
    <property type="component" value="Unassembled WGS sequence"/>
</dbReference>
<keyword evidence="4" id="KW-0325">Glycoprotein</keyword>
<reference evidence="7 8" key="1">
    <citation type="submission" date="2021-06" db="EMBL/GenBank/DDBJ databases">
        <authorList>
            <person name="Palmer J.M."/>
        </authorList>
    </citation>
    <scope>NUCLEOTIDE SEQUENCE [LARGE SCALE GENOMIC DNA]</scope>
    <source>
        <strain evidence="7 8">MEX-2019</strain>
        <tissue evidence="7">Muscle</tissue>
    </source>
</reference>
<evidence type="ECO:0000256" key="2">
    <source>
        <dbReference type="ARBA" id="ARBA00022729"/>
    </source>
</evidence>
<organism evidence="7 8">
    <name type="scientific">Crenichthys baileyi</name>
    <name type="common">White River springfish</name>
    <dbReference type="NCBI Taxonomy" id="28760"/>
    <lineage>
        <taxon>Eukaryota</taxon>
        <taxon>Metazoa</taxon>
        <taxon>Chordata</taxon>
        <taxon>Craniata</taxon>
        <taxon>Vertebrata</taxon>
        <taxon>Euteleostomi</taxon>
        <taxon>Actinopterygii</taxon>
        <taxon>Neopterygii</taxon>
        <taxon>Teleostei</taxon>
        <taxon>Neoteleostei</taxon>
        <taxon>Acanthomorphata</taxon>
        <taxon>Ovalentaria</taxon>
        <taxon>Atherinomorphae</taxon>
        <taxon>Cyprinodontiformes</taxon>
        <taxon>Goodeidae</taxon>
        <taxon>Crenichthys</taxon>
    </lineage>
</organism>
<evidence type="ECO:0000256" key="1">
    <source>
        <dbReference type="ARBA" id="ARBA00004370"/>
    </source>
</evidence>
<dbReference type="InterPro" id="IPR013783">
    <property type="entry name" value="Ig-like_fold"/>
</dbReference>
<proteinExistence type="predicted"/>
<dbReference type="PANTHER" id="PTHR12080:SF48">
    <property type="entry name" value="IMMUNOGLOBULIN SUBTYPE DOMAIN-CONTAINING PROTEIN"/>
    <property type="match status" value="1"/>
</dbReference>
<comment type="caution">
    <text evidence="7">The sequence shown here is derived from an EMBL/GenBank/DDBJ whole genome shotgun (WGS) entry which is preliminary data.</text>
</comment>
<evidence type="ECO:0000256" key="4">
    <source>
        <dbReference type="ARBA" id="ARBA00023180"/>
    </source>
</evidence>
<keyword evidence="2 6" id="KW-0732">Signal</keyword>
<protein>
    <recommendedName>
        <fullName evidence="9">Ig-like domain-containing protein</fullName>
    </recommendedName>
</protein>
<dbReference type="SUPFAM" id="SSF48726">
    <property type="entry name" value="Immunoglobulin"/>
    <property type="match status" value="1"/>
</dbReference>
<keyword evidence="3 5" id="KW-0472">Membrane</keyword>
<evidence type="ECO:0000256" key="3">
    <source>
        <dbReference type="ARBA" id="ARBA00023136"/>
    </source>
</evidence>
<keyword evidence="8" id="KW-1185">Reference proteome</keyword>
<feature type="signal peptide" evidence="6">
    <location>
        <begin position="1"/>
        <end position="27"/>
    </location>
</feature>
<feature type="chain" id="PRO_5043945281" description="Ig-like domain-containing protein" evidence="6">
    <location>
        <begin position="28"/>
        <end position="324"/>
    </location>
</feature>
<dbReference type="PANTHER" id="PTHR12080">
    <property type="entry name" value="SIGNALING LYMPHOCYTIC ACTIVATION MOLECULE"/>
    <property type="match status" value="1"/>
</dbReference>
<comment type="subcellular location">
    <subcellularLocation>
        <location evidence="1">Membrane</location>
    </subcellularLocation>
</comment>
<name>A0AAV9SC59_9TELE</name>
<feature type="transmembrane region" description="Helical" evidence="5">
    <location>
        <begin position="225"/>
        <end position="249"/>
    </location>
</feature>
<evidence type="ECO:0000313" key="8">
    <source>
        <dbReference type="Proteomes" id="UP001311232"/>
    </source>
</evidence>
<evidence type="ECO:0000256" key="6">
    <source>
        <dbReference type="SAM" id="SignalP"/>
    </source>
</evidence>
<keyword evidence="5" id="KW-1133">Transmembrane helix</keyword>
<dbReference type="InterPro" id="IPR036179">
    <property type="entry name" value="Ig-like_dom_sf"/>
</dbReference>
<dbReference type="GO" id="GO:0016020">
    <property type="term" value="C:membrane"/>
    <property type="evidence" value="ECO:0007669"/>
    <property type="project" value="UniProtKB-SubCell"/>
</dbReference>
<accession>A0AAV9SC59</accession>
<dbReference type="InterPro" id="IPR015631">
    <property type="entry name" value="CD2/SLAM_rcpt"/>
</dbReference>
<evidence type="ECO:0008006" key="9">
    <source>
        <dbReference type="Google" id="ProtNLM"/>
    </source>
</evidence>
<dbReference type="Gene3D" id="2.60.40.10">
    <property type="entry name" value="Immunoglobulins"/>
    <property type="match status" value="2"/>
</dbReference>
<sequence>MVGGRLSCLFTYIVGLLLGVFLHDVEASGEKQVIHKKVGDSVELLSNLSTGVSRASWKYGNLVVADEKGVIPNNPFQARVMFNKANFGLTVRELTLQDSGEFSFASAIKDQQRPTVSITLKVHEPISKRPDLILNISEPGLNGFCTVYLDCKAASHSNITYIWTVGNQRHTGPKLQQTIRPQDGNTTFSCTASNVVSEMSALQSVRCRNNTDILSKKDNNLHIHLWILSAAGGGLLILIIIIVITVCLCKRRWSGSDSNELTVYADISDFSPEVDPSIKAKPCSLYDTIENRTGPIQEKPQTIYDKIQFERMRKASVSPYQEVS</sequence>
<gene>
    <name evidence="7" type="ORF">CRENBAI_008477</name>
</gene>
<keyword evidence="5" id="KW-0812">Transmembrane</keyword>
<evidence type="ECO:0000313" key="7">
    <source>
        <dbReference type="EMBL" id="KAK5618905.1"/>
    </source>
</evidence>